<accession>A0A316L2A9</accession>
<keyword evidence="2" id="KW-1185">Reference proteome</keyword>
<reference evidence="1 2" key="1">
    <citation type="submission" date="2018-05" db="EMBL/GenBank/DDBJ databases">
        <title>Complete genome sequence of Flagellimonas aquimarina ECD12 isolated from seaweed Ecklonia cava.</title>
        <authorList>
            <person name="Choi S."/>
            <person name="Seong C."/>
        </authorList>
    </citation>
    <scope>NUCLEOTIDE SEQUENCE [LARGE SCALE GENOMIC DNA]</scope>
    <source>
        <strain evidence="1 2">ECD12</strain>
    </source>
</reference>
<name>A0A316L2A9_9FLAO</name>
<protein>
    <submittedName>
        <fullName evidence="1">Uncharacterized protein</fullName>
    </submittedName>
</protein>
<comment type="caution">
    <text evidence="1">The sequence shown here is derived from an EMBL/GenBank/DDBJ whole genome shotgun (WGS) entry which is preliminary data.</text>
</comment>
<proteinExistence type="predicted"/>
<dbReference type="AlphaFoldDB" id="A0A316L2A9"/>
<evidence type="ECO:0000313" key="1">
    <source>
        <dbReference type="EMBL" id="PWL38353.1"/>
    </source>
</evidence>
<dbReference type="EMBL" id="QGEG01000002">
    <property type="protein sequence ID" value="PWL38353.1"/>
    <property type="molecule type" value="Genomic_DNA"/>
</dbReference>
<gene>
    <name evidence="1" type="ORF">DKG77_08755</name>
</gene>
<evidence type="ECO:0000313" key="2">
    <source>
        <dbReference type="Proteomes" id="UP000245762"/>
    </source>
</evidence>
<dbReference type="Proteomes" id="UP000245762">
    <property type="component" value="Unassembled WGS sequence"/>
</dbReference>
<organism evidence="1 2">
    <name type="scientific">Flagellimonas aquimarina</name>
    <dbReference type="NCBI Taxonomy" id="2201895"/>
    <lineage>
        <taxon>Bacteria</taxon>
        <taxon>Pseudomonadati</taxon>
        <taxon>Bacteroidota</taxon>
        <taxon>Flavobacteriia</taxon>
        <taxon>Flavobacteriales</taxon>
        <taxon>Flavobacteriaceae</taxon>
        <taxon>Flagellimonas</taxon>
    </lineage>
</organism>
<sequence>MHKVTSFLGFGVIVLDFSNKEAQIKNNRRKQEGISRVKTGMLSLARWSKKRKFAQNLKNDWK</sequence>